<dbReference type="InterPro" id="IPR007265">
    <property type="entry name" value="COG_su3"/>
</dbReference>
<comment type="caution">
    <text evidence="11">The sequence shown here is derived from an EMBL/GenBank/DDBJ whole genome shotgun (WGS) entry which is preliminary data.</text>
</comment>
<name>A0A9P6VYV6_MAUEX</name>
<dbReference type="GO" id="GO:0032258">
    <property type="term" value="P:cytoplasm to vacuole targeting by the Cvt pathway"/>
    <property type="evidence" value="ECO:0007669"/>
    <property type="project" value="TreeGrafter"/>
</dbReference>
<evidence type="ECO:0000256" key="1">
    <source>
        <dbReference type="ARBA" id="ARBA00004395"/>
    </source>
</evidence>
<dbReference type="Pfam" id="PF04136">
    <property type="entry name" value="COG3_N"/>
    <property type="match status" value="1"/>
</dbReference>
<evidence type="ECO:0000259" key="10">
    <source>
        <dbReference type="Pfam" id="PF20671"/>
    </source>
</evidence>
<keyword evidence="7" id="KW-0472">Membrane</keyword>
<sequence>MVRSRRNSLVQEIAVQPTTSELQESTLLDDTYLLENLKKLSIAINVTEKKDKQEVSSSSFDPASTVDKYEQYTTYLEQLDDNLREYDNILKQTHRITNQLEDSLTQFNGISDQTSDFIKDTHTLYESRKDLVKMSTALPSYLSYFDNLAPIVRRLNHANSANIVRKESFKTMLSNIDKSLFFLDENPDIQEAENYRIKFKQCLIRACDLISKYLINNLKQIQNEINEKNVMTNKNTRDALLYNKFATISEDFKQNIIVLLQRVTDSRYKRYRDELNSILNDTFDQYFQIRHKFLKQIVWLQVDDTIIRDKKFNIIQFIQDNKMYVQQLCNREYRLFMGFFPNYPICKEKVNVWFIKLCDPFYVTVGVKCGRESDIDVLCDSLMIFEPYYQFEEDSEEYARQFEEVQFDRIFSPIVARLQNRLIQTVKNYIHRTIISYKPSSESFMISNKKLKLQDDEGFVKTYIDNFRNNLTNDQNAGNQDIAVISSYYTPLIKGLALLFKFYEMVNPIIFDQLAHHTVHACIISLKNSYIYITRNEKSDASITRALDVKLFYLRNLLLLRDEIQEFNIKYTLNTKSIEFSGVESFMKNYKSGTKSLFSLAKDFVPKVVDNMVDARTELVQELRVCITDFTESASKDITSGCFETFTSEAVTTVNQNLTSNIETKIPRIYEQIRHSIDDTGISQHLIEAIQQNCSELYSQFYDKVVTLGEGSKLSRDDVLQLVPADMFNQSFEIVVKKTLEEK</sequence>
<dbReference type="OrthoDB" id="296793at2759"/>
<gene>
    <name evidence="11" type="primary">COG3</name>
    <name evidence="11" type="ORF">C6P45_002055</name>
</gene>
<dbReference type="InterPro" id="IPR048320">
    <property type="entry name" value="COG3_N"/>
</dbReference>
<keyword evidence="4" id="KW-0813">Transport</keyword>
<keyword evidence="5" id="KW-0653">Protein transport</keyword>
<evidence type="ECO:0000256" key="8">
    <source>
        <dbReference type="ARBA" id="ARBA00031339"/>
    </source>
</evidence>
<feature type="domain" description="Conserved oligomeric Golgi complex subunit 3 N-terminal" evidence="9">
    <location>
        <begin position="74"/>
        <end position="220"/>
    </location>
</feature>
<evidence type="ECO:0000256" key="6">
    <source>
        <dbReference type="ARBA" id="ARBA00023034"/>
    </source>
</evidence>
<comment type="subcellular location">
    <subcellularLocation>
        <location evidence="1">Golgi apparatus membrane</location>
        <topology evidence="1">Peripheral membrane protein</topology>
    </subcellularLocation>
</comment>
<dbReference type="GO" id="GO:0005801">
    <property type="term" value="C:cis-Golgi network"/>
    <property type="evidence" value="ECO:0007669"/>
    <property type="project" value="InterPro"/>
</dbReference>
<dbReference type="GO" id="GO:0006914">
    <property type="term" value="P:autophagy"/>
    <property type="evidence" value="ECO:0007669"/>
    <property type="project" value="TreeGrafter"/>
</dbReference>
<dbReference type="GO" id="GO:0007030">
    <property type="term" value="P:Golgi organization"/>
    <property type="evidence" value="ECO:0007669"/>
    <property type="project" value="TreeGrafter"/>
</dbReference>
<evidence type="ECO:0000256" key="7">
    <source>
        <dbReference type="ARBA" id="ARBA00023136"/>
    </source>
</evidence>
<dbReference type="GO" id="GO:0017119">
    <property type="term" value="C:Golgi transport complex"/>
    <property type="evidence" value="ECO:0007669"/>
    <property type="project" value="TreeGrafter"/>
</dbReference>
<keyword evidence="6" id="KW-0333">Golgi apparatus</keyword>
<evidence type="ECO:0000256" key="5">
    <source>
        <dbReference type="ARBA" id="ARBA00022927"/>
    </source>
</evidence>
<dbReference type="PANTHER" id="PTHR13302:SF8">
    <property type="entry name" value="CONSERVED OLIGOMERIC GOLGI COMPLEX SUBUNIT 3"/>
    <property type="match status" value="1"/>
</dbReference>
<evidence type="ECO:0000256" key="4">
    <source>
        <dbReference type="ARBA" id="ARBA00022448"/>
    </source>
</evidence>
<evidence type="ECO:0000313" key="11">
    <source>
        <dbReference type="EMBL" id="KAG0658901.1"/>
    </source>
</evidence>
<dbReference type="GO" id="GO:0006891">
    <property type="term" value="P:intra-Golgi vesicle-mediated transport"/>
    <property type="evidence" value="ECO:0007669"/>
    <property type="project" value="TreeGrafter"/>
</dbReference>
<evidence type="ECO:0000256" key="2">
    <source>
        <dbReference type="ARBA" id="ARBA00009936"/>
    </source>
</evidence>
<comment type="similarity">
    <text evidence="2">Belongs to the COG3 family.</text>
</comment>
<evidence type="ECO:0000313" key="12">
    <source>
        <dbReference type="Proteomes" id="UP000750334"/>
    </source>
</evidence>
<feature type="domain" description="Conserved oligomeric Golgi complex subunit 3 C-terminal" evidence="10">
    <location>
        <begin position="238"/>
        <end position="583"/>
    </location>
</feature>
<proteinExistence type="inferred from homology"/>
<protein>
    <recommendedName>
        <fullName evidence="3">Conserved oligomeric Golgi complex subunit 3</fullName>
    </recommendedName>
    <alternativeName>
        <fullName evidence="8">Component of oligomeric Golgi complex 3</fullName>
    </alternativeName>
</protein>
<dbReference type="Proteomes" id="UP000750334">
    <property type="component" value="Unassembled WGS sequence"/>
</dbReference>
<dbReference type="EMBL" id="PUHR01000202">
    <property type="protein sequence ID" value="KAG0658901.1"/>
    <property type="molecule type" value="Genomic_DNA"/>
</dbReference>
<keyword evidence="12" id="KW-1185">Reference proteome</keyword>
<organism evidence="11 12">
    <name type="scientific">Maudiozyma exigua</name>
    <name type="common">Yeast</name>
    <name type="synonym">Kazachstania exigua</name>
    <dbReference type="NCBI Taxonomy" id="34358"/>
    <lineage>
        <taxon>Eukaryota</taxon>
        <taxon>Fungi</taxon>
        <taxon>Dikarya</taxon>
        <taxon>Ascomycota</taxon>
        <taxon>Saccharomycotina</taxon>
        <taxon>Saccharomycetes</taxon>
        <taxon>Saccharomycetales</taxon>
        <taxon>Saccharomycetaceae</taxon>
        <taxon>Maudiozyma</taxon>
    </lineage>
</organism>
<dbReference type="PANTHER" id="PTHR13302">
    <property type="entry name" value="CONSERVED OLIGOMERIC GOLGI COMPLEX COMPONENT 3"/>
    <property type="match status" value="1"/>
</dbReference>
<reference evidence="11 12" key="1">
    <citation type="submission" date="2020-11" db="EMBL/GenBank/DDBJ databases">
        <title>Kefir isolates.</title>
        <authorList>
            <person name="Marcisauskas S."/>
            <person name="Kim Y."/>
            <person name="Blasche S."/>
        </authorList>
    </citation>
    <scope>NUCLEOTIDE SEQUENCE [LARGE SCALE GENOMIC DNA]</scope>
    <source>
        <strain evidence="11 12">OG2</strain>
    </source>
</reference>
<evidence type="ECO:0000259" key="9">
    <source>
        <dbReference type="Pfam" id="PF04136"/>
    </source>
</evidence>
<dbReference type="InterPro" id="IPR048685">
    <property type="entry name" value="COG3_C"/>
</dbReference>
<accession>A0A9P6VYV6</accession>
<dbReference type="Pfam" id="PF20671">
    <property type="entry name" value="COG3_C"/>
    <property type="match status" value="1"/>
</dbReference>
<evidence type="ECO:0000256" key="3">
    <source>
        <dbReference type="ARBA" id="ARBA00020976"/>
    </source>
</evidence>
<dbReference type="AlphaFoldDB" id="A0A9P6VYV6"/>
<dbReference type="GO" id="GO:0000139">
    <property type="term" value="C:Golgi membrane"/>
    <property type="evidence" value="ECO:0007669"/>
    <property type="project" value="UniProtKB-SubCell"/>
</dbReference>